<dbReference type="Gene3D" id="2.40.50.100">
    <property type="match status" value="1"/>
</dbReference>
<dbReference type="InterPro" id="IPR029045">
    <property type="entry name" value="ClpP/crotonase-like_dom_sf"/>
</dbReference>
<proteinExistence type="predicted"/>
<dbReference type="SUPFAM" id="SSF56059">
    <property type="entry name" value="Glutathione synthetase ATP-binding domain-like"/>
    <property type="match status" value="1"/>
</dbReference>
<evidence type="ECO:0000256" key="4">
    <source>
        <dbReference type="ARBA" id="ARBA00022741"/>
    </source>
</evidence>
<dbReference type="Gene3D" id="3.30.470.20">
    <property type="entry name" value="ATP-grasp fold, B domain"/>
    <property type="match status" value="1"/>
</dbReference>
<evidence type="ECO:0000259" key="14">
    <source>
        <dbReference type="PROSITE" id="PS50989"/>
    </source>
</evidence>
<dbReference type="Pfam" id="PF02785">
    <property type="entry name" value="Biotin_carb_C"/>
    <property type="match status" value="1"/>
</dbReference>
<keyword evidence="9" id="KW-0092">Biotin</keyword>
<dbReference type="SMART" id="SM00878">
    <property type="entry name" value="Biotin_carb_C"/>
    <property type="match status" value="1"/>
</dbReference>
<dbReference type="SUPFAM" id="SSF52096">
    <property type="entry name" value="ClpP/crotonase"/>
    <property type="match status" value="2"/>
</dbReference>
<dbReference type="Pfam" id="PF00364">
    <property type="entry name" value="Biotin_lipoyl"/>
    <property type="match status" value="1"/>
</dbReference>
<gene>
    <name evidence="15" type="ORF">ACFL27_03340</name>
</gene>
<dbReference type="InterPro" id="IPR034733">
    <property type="entry name" value="AcCoA_carboxyl_beta"/>
</dbReference>
<sequence>MKNIRLDPAARIGITNRGEPAVRFIKAVKEFNVLEQTRFQTIAFYLPVDREALFIKEADFAYPLASLDWYTPDQARAYLNRDLMLEALATASCQAAWVGWGFLAEDVTFVEMLEKHGFVFIGPPSQAMALLSDKIASKKLAASIQVPILPWSEEPIRDMDHGLQFASEIGYPLIIKAANAGGGRGIRIVKKAPEFEQQFKSARDETIRITGTDTLFIERFVEIGRHLEVQILADQHGTIHTYGVRDCSIQRRNQKLIEETPPAHIPEQTLSMMEEAAARLMHAAKYQNAGTVEFIYDIEQDQFYFMEVNTRLQVEHGITEEVFNIDLVKKQINIAMGHPLNGKGHSCGVAIELRLNAEDADNDFSPAPGRVTLYLPPSGPGIRIDSGIEEGSIIPQEFDSMVAKVIAHAATRKEALARLELALQNIRIKIDGGTTNRAFLLELLKLEKMRQGGLPTNFIEELITTQNGHLIQRNDWDIALLVSAIRQYVLRYEEELLNFKQSIRRTTTPRDITRSIKCEITINLFGNSYQFLIRAAGNNIFHLEVDQKIIVIQYLWSGEEAVLLHERHRYHVQMVSRGDILQCEVNGIPYPLEIESHGIIRAPSPAVVISISVEAGQNVSKKDLLVVLEAMKMEMIITSPAEGVVKLINVRQGEQVYAGQPLLELDTKEVSAEQIVSEATARICFDRLALPPQSESKAASLNHWELLQREFLGVFLGYDYDQPEELLPQMVNYVEEHIGFHDQLAKTLIQVLDIYVAIEKLFSREQMQAEGVARAVDIQDLLMHFFYRIKDRKKGLPPQFLDRLKAATRWYPWADIDNYEGSTRALFRIFKSHADLGVKQRLLFSTLFTLEEIYPKISSDFSAPDIADLLTEIAQLSLIKSPPLADAAIHARYHLVDRILLDRMKQSQREKVAQLFELIVKTKPNQGVNREKLMDDVVDAGHHILFDLVTLGVSASLTKRKLALELVGKRFTRDREFSTGKIIADEAGLLYHLSSYRKKTLYHTMIVIMTAEQYHESLDWLHRHLKTINGHAPELIILVSTAHKSDEEKLTARFQTITFPVSWCCVGFFYPDQTFSYRTFINNGGQEWLEDQRRRDMSPLMFRELRLDRLRNFDLKLLYHSESVYVFSAISKSNPKDERLFALAEVPEVQVEFNTPAQLRRIVALENTFSEVVQAIRFEQAKRKRRLFWNRIVFHMRTPVPTSINQIKQYAARLIPRTTGLGLEKVVIYARYSTRSATREIEFMFDDISGTLFTFRRRRPSTKPLETMDAFVAKVVRARQRGAIYPYQIIKMITRTAGEDETFPPGNFTEYDFQIDQETGAQSAIPASAKSRQKNEQTIIFGLISNQIPHHPIEMTRVVILADPTYDMGALGEPECRRIMAALDLAQDRNIPVEWVSISAGARIEMNSGTENLDWTARTLRRIIEFTQAGGEINIIVAGINVGAQSYWNAEATMLMHTKGILIMTDSGTMQLTGKKALDFSGSVSAEDNLGIGGIEKIMGPNGEAQVQVPDLQSAYKTLLRHYELTYSTADQVFPPRVQSDDPFDRDVCQTPYHDNLNQGFSCIGHILSLEKNPERKKPFDMRQVMRAILDQDCDYYERWQMMQDAETAIVWEARLGGYTVGTIGIESRSLARVGAIPNDGPESWSGGTLFPQSSKKVARAINAFSHKLPVLVLANLSGFDGSPESLRNCQLEFGAEIGRAVVNFQGPIIFVVIARYHGGAYVVFSQALNPHLKAIALENTYASVIGGAPAAAVVFQRDVLNETYADPRIREVQQQLKSDPAFRQKEFKKLFQDVYSQKQAATAQRFDQIHTVERAQKVGSIHDIISPHTLRPYLIKAVEAGMKQYLQKMEIQKSRD</sequence>
<dbReference type="PROSITE" id="PS50975">
    <property type="entry name" value="ATP_GRASP"/>
    <property type="match status" value="1"/>
</dbReference>
<protein>
    <submittedName>
        <fullName evidence="15">Carboxyl transferase domain-containing protein</fullName>
    </submittedName>
</protein>
<dbReference type="InterPro" id="IPR000089">
    <property type="entry name" value="Biotin_lipoyl"/>
</dbReference>
<keyword evidence="6 10" id="KW-0067">ATP-binding</keyword>
<comment type="cofactor">
    <cofactor evidence="1">
        <name>biotin</name>
        <dbReference type="ChEBI" id="CHEBI:57586"/>
    </cofactor>
</comment>
<dbReference type="InterPro" id="IPR050856">
    <property type="entry name" value="Biotin_carboxylase_complex"/>
</dbReference>
<dbReference type="Pfam" id="PF02786">
    <property type="entry name" value="CPSase_L_D2"/>
    <property type="match status" value="1"/>
</dbReference>
<evidence type="ECO:0000313" key="16">
    <source>
        <dbReference type="Proteomes" id="UP001594351"/>
    </source>
</evidence>
<accession>A0ABV6YSY8</accession>
<dbReference type="Pfam" id="PF01039">
    <property type="entry name" value="Carboxyl_trans"/>
    <property type="match status" value="1"/>
</dbReference>
<dbReference type="InterPro" id="IPR011053">
    <property type="entry name" value="Single_hybrid_motif"/>
</dbReference>
<dbReference type="InterPro" id="IPR011761">
    <property type="entry name" value="ATP-grasp"/>
</dbReference>
<keyword evidence="8" id="KW-0275">Fatty acid biosynthesis</keyword>
<dbReference type="Proteomes" id="UP001594351">
    <property type="component" value="Unassembled WGS sequence"/>
</dbReference>
<comment type="caution">
    <text evidence="15">The sequence shown here is derived from an EMBL/GenBank/DDBJ whole genome shotgun (WGS) entry which is preliminary data.</text>
</comment>
<evidence type="ECO:0000256" key="3">
    <source>
        <dbReference type="ARBA" id="ARBA00022598"/>
    </source>
</evidence>
<keyword evidence="7" id="KW-0443">Lipid metabolism</keyword>
<dbReference type="PROSITE" id="PS50968">
    <property type="entry name" value="BIOTINYL_LIPOYL"/>
    <property type="match status" value="1"/>
</dbReference>
<keyword evidence="5" id="KW-0276">Fatty acid metabolism</keyword>
<feature type="domain" description="Lipoyl-binding" evidence="11">
    <location>
        <begin position="585"/>
        <end position="666"/>
    </location>
</feature>
<dbReference type="Pfam" id="PF00289">
    <property type="entry name" value="Biotin_carb_N"/>
    <property type="match status" value="1"/>
</dbReference>
<dbReference type="Gene3D" id="3.90.226.10">
    <property type="entry name" value="2-enoyl-CoA Hydratase, Chain A, domain 1"/>
    <property type="match status" value="2"/>
</dbReference>
<dbReference type="InterPro" id="IPR016185">
    <property type="entry name" value="PreATP-grasp_dom_sf"/>
</dbReference>
<evidence type="ECO:0000256" key="6">
    <source>
        <dbReference type="ARBA" id="ARBA00022840"/>
    </source>
</evidence>
<evidence type="ECO:0000259" key="11">
    <source>
        <dbReference type="PROSITE" id="PS50968"/>
    </source>
</evidence>
<dbReference type="PANTHER" id="PTHR18866:SF33">
    <property type="entry name" value="METHYLCROTONOYL-COA CARBOXYLASE SUBUNIT ALPHA, MITOCHONDRIAL-RELATED"/>
    <property type="match status" value="1"/>
</dbReference>
<dbReference type="PROSITE" id="PS00866">
    <property type="entry name" value="CPSASE_1"/>
    <property type="match status" value="1"/>
</dbReference>
<feature type="domain" description="ATP-grasp" evidence="12">
    <location>
        <begin position="138"/>
        <end position="336"/>
    </location>
</feature>
<evidence type="ECO:0000256" key="2">
    <source>
        <dbReference type="ARBA" id="ARBA00022516"/>
    </source>
</evidence>
<dbReference type="SUPFAM" id="SSF51230">
    <property type="entry name" value="Single hybrid motif"/>
    <property type="match status" value="1"/>
</dbReference>
<dbReference type="EMBL" id="JBHPBY010000027">
    <property type="protein sequence ID" value="MFC1849223.1"/>
    <property type="molecule type" value="Genomic_DNA"/>
</dbReference>
<keyword evidence="15" id="KW-0808">Transferase</keyword>
<feature type="domain" description="Biotin carboxylation" evidence="13">
    <location>
        <begin position="8"/>
        <end position="464"/>
    </location>
</feature>
<dbReference type="GO" id="GO:0016740">
    <property type="term" value="F:transferase activity"/>
    <property type="evidence" value="ECO:0007669"/>
    <property type="project" value="UniProtKB-KW"/>
</dbReference>
<dbReference type="PROSITE" id="PS00867">
    <property type="entry name" value="CPSASE_2"/>
    <property type="match status" value="1"/>
</dbReference>
<name>A0ABV6YSY8_UNCC1</name>
<evidence type="ECO:0000256" key="8">
    <source>
        <dbReference type="ARBA" id="ARBA00023160"/>
    </source>
</evidence>
<dbReference type="InterPro" id="IPR005481">
    <property type="entry name" value="BC-like_N"/>
</dbReference>
<keyword evidence="16" id="KW-1185">Reference proteome</keyword>
<evidence type="ECO:0000256" key="1">
    <source>
        <dbReference type="ARBA" id="ARBA00001953"/>
    </source>
</evidence>
<dbReference type="PROSITE" id="PS50989">
    <property type="entry name" value="COA_CT_CTER"/>
    <property type="match status" value="1"/>
</dbReference>
<reference evidence="15 16" key="1">
    <citation type="submission" date="2024-09" db="EMBL/GenBank/DDBJ databases">
        <title>Laminarin stimulates single cell rates of sulfate reduction while oxygen inhibits transcriptomic activity in coastal marine sediment.</title>
        <authorList>
            <person name="Lindsay M."/>
            <person name="Orcutt B."/>
            <person name="Emerson D."/>
            <person name="Stepanauskas R."/>
            <person name="D'Angelo T."/>
        </authorList>
    </citation>
    <scope>NUCLEOTIDE SEQUENCE [LARGE SCALE GENOMIC DNA]</scope>
    <source>
        <strain evidence="15">SAG AM-311-K15</strain>
    </source>
</reference>
<keyword evidence="3" id="KW-0436">Ligase</keyword>
<dbReference type="InterPro" id="IPR013537">
    <property type="entry name" value="AcCoA_COase_cen"/>
</dbReference>
<dbReference type="PROSITE" id="PS50979">
    <property type="entry name" value="BC"/>
    <property type="match status" value="1"/>
</dbReference>
<dbReference type="InterPro" id="IPR005479">
    <property type="entry name" value="CPAse_ATP-bd"/>
</dbReference>
<keyword evidence="4 10" id="KW-0547">Nucleotide-binding</keyword>
<dbReference type="PANTHER" id="PTHR18866">
    <property type="entry name" value="CARBOXYLASE:PYRUVATE/ACETYL-COA/PROPIONYL-COA CARBOXYLASE"/>
    <property type="match status" value="1"/>
</dbReference>
<dbReference type="SUPFAM" id="SSF52440">
    <property type="entry name" value="PreATP-grasp domain"/>
    <property type="match status" value="1"/>
</dbReference>
<evidence type="ECO:0000256" key="9">
    <source>
        <dbReference type="ARBA" id="ARBA00023267"/>
    </source>
</evidence>
<dbReference type="InterPro" id="IPR005482">
    <property type="entry name" value="Biotin_COase_C"/>
</dbReference>
<evidence type="ECO:0000256" key="5">
    <source>
        <dbReference type="ARBA" id="ARBA00022832"/>
    </source>
</evidence>
<keyword evidence="2" id="KW-0444">Lipid biosynthesis</keyword>
<evidence type="ECO:0000256" key="10">
    <source>
        <dbReference type="PROSITE-ProRule" id="PRU00409"/>
    </source>
</evidence>
<dbReference type="InterPro" id="IPR011054">
    <property type="entry name" value="Rudment_hybrid_motif"/>
</dbReference>
<dbReference type="Pfam" id="PF08326">
    <property type="entry name" value="ACC_central"/>
    <property type="match status" value="1"/>
</dbReference>
<organism evidence="15 16">
    <name type="scientific">candidate division CSSED10-310 bacterium</name>
    <dbReference type="NCBI Taxonomy" id="2855610"/>
    <lineage>
        <taxon>Bacteria</taxon>
        <taxon>Bacteria division CSSED10-310</taxon>
    </lineage>
</organism>
<feature type="domain" description="CoA carboxyltransferase C-terminal" evidence="14">
    <location>
        <begin position="1569"/>
        <end position="1849"/>
    </location>
</feature>
<evidence type="ECO:0000256" key="7">
    <source>
        <dbReference type="ARBA" id="ARBA00023098"/>
    </source>
</evidence>
<evidence type="ECO:0000313" key="15">
    <source>
        <dbReference type="EMBL" id="MFC1849223.1"/>
    </source>
</evidence>
<evidence type="ECO:0000259" key="13">
    <source>
        <dbReference type="PROSITE" id="PS50979"/>
    </source>
</evidence>
<evidence type="ECO:0000259" key="12">
    <source>
        <dbReference type="PROSITE" id="PS50975"/>
    </source>
</evidence>
<dbReference type="InterPro" id="IPR011764">
    <property type="entry name" value="Biotin_carboxylation_dom"/>
</dbReference>
<dbReference type="SUPFAM" id="SSF51246">
    <property type="entry name" value="Rudiment single hybrid motif"/>
    <property type="match status" value="1"/>
</dbReference>
<dbReference type="CDD" id="cd06850">
    <property type="entry name" value="biotinyl_domain"/>
    <property type="match status" value="1"/>
</dbReference>
<dbReference type="InterPro" id="IPR011763">
    <property type="entry name" value="COA_CT_C"/>
</dbReference>